<keyword evidence="4" id="KW-1185">Reference proteome</keyword>
<gene>
    <name evidence="3" type="ORF">CFK39_07825</name>
</gene>
<accession>A0A220UG04</accession>
<evidence type="ECO:0000313" key="4">
    <source>
        <dbReference type="Proteomes" id="UP000198398"/>
    </source>
</evidence>
<feature type="domain" description="SLH" evidence="2">
    <location>
        <begin position="41"/>
        <end position="104"/>
    </location>
</feature>
<proteinExistence type="predicted"/>
<dbReference type="Proteomes" id="UP000198398">
    <property type="component" value="Chromosome"/>
</dbReference>
<reference evidence="4" key="1">
    <citation type="submission" date="2017-07" db="EMBL/GenBank/DDBJ databases">
        <title>Brachybacterium sp. VR2415.</title>
        <authorList>
            <person name="Tak E.J."/>
            <person name="Bae J.-W."/>
        </authorList>
    </citation>
    <scope>NUCLEOTIDE SEQUENCE [LARGE SCALE GENOMIC DNA]</scope>
    <source>
        <strain evidence="4">VR2415</strain>
    </source>
</reference>
<dbReference type="KEGG" id="brv:CFK39_07825"/>
<feature type="compositionally biased region" description="Low complexity" evidence="1">
    <location>
        <begin position="23"/>
        <end position="34"/>
    </location>
</feature>
<evidence type="ECO:0000256" key="1">
    <source>
        <dbReference type="SAM" id="MobiDB-lite"/>
    </source>
</evidence>
<sequence>MGGAAAAVSGAVGAGALLRVGGPAAPSAASAGSSAPGGGSLPGPFEDVTADHPGAEAIRWADDTGVQPALTATGYSPDAVVTRGEAAVALHRLAGTPPVDLGDLPVLFTDLGEDPAQVSAVLWLHGRGALWGDAELRVRPDEPATGECTAMMLTALLRPALAGVGVTWDAAAEAPGSALADIAWLEAAGMASSEPAGRAGDVAVTRADLAVSLYRADAVVTSALS</sequence>
<name>A0A220UG04_9MICO</name>
<evidence type="ECO:0000259" key="2">
    <source>
        <dbReference type="PROSITE" id="PS51272"/>
    </source>
</evidence>
<evidence type="ECO:0000313" key="3">
    <source>
        <dbReference type="EMBL" id="ASK67097.1"/>
    </source>
</evidence>
<protein>
    <recommendedName>
        <fullName evidence="2">SLH domain-containing protein</fullName>
    </recommendedName>
</protein>
<dbReference type="InterPro" id="IPR001119">
    <property type="entry name" value="SLH_dom"/>
</dbReference>
<feature type="region of interest" description="Disordered" evidence="1">
    <location>
        <begin position="23"/>
        <end position="50"/>
    </location>
</feature>
<organism evidence="3 4">
    <name type="scientific">Brachybacterium avium</name>
    <dbReference type="NCBI Taxonomy" id="2017485"/>
    <lineage>
        <taxon>Bacteria</taxon>
        <taxon>Bacillati</taxon>
        <taxon>Actinomycetota</taxon>
        <taxon>Actinomycetes</taxon>
        <taxon>Micrococcales</taxon>
        <taxon>Dermabacteraceae</taxon>
        <taxon>Brachybacterium</taxon>
    </lineage>
</organism>
<dbReference type="PROSITE" id="PS51272">
    <property type="entry name" value="SLH"/>
    <property type="match status" value="1"/>
</dbReference>
<dbReference type="EMBL" id="CP022316">
    <property type="protein sequence ID" value="ASK67097.1"/>
    <property type="molecule type" value="Genomic_DNA"/>
</dbReference>
<dbReference type="AlphaFoldDB" id="A0A220UG04"/>